<dbReference type="EMBL" id="JACXIY010000002">
    <property type="protein sequence ID" value="MBD2867429.1"/>
    <property type="molecule type" value="Genomic_DNA"/>
</dbReference>
<dbReference type="SUPFAM" id="SSF55347">
    <property type="entry name" value="Glyceraldehyde-3-phosphate dehydrogenase-like, C-terminal domain"/>
    <property type="match status" value="1"/>
</dbReference>
<keyword evidence="6" id="KW-1185">Reference proteome</keyword>
<reference evidence="5" key="1">
    <citation type="submission" date="2020-09" db="EMBL/GenBank/DDBJ databases">
        <title>A novel bacterium of genus Paenibacillus, isolated from South China Sea.</title>
        <authorList>
            <person name="Huang H."/>
            <person name="Mo K."/>
            <person name="Hu Y."/>
        </authorList>
    </citation>
    <scope>NUCLEOTIDE SEQUENCE</scope>
    <source>
        <strain evidence="5">IB182493</strain>
    </source>
</reference>
<dbReference type="PANTHER" id="PTHR22604:SF105">
    <property type="entry name" value="TRANS-1,2-DIHYDROBENZENE-1,2-DIOL DEHYDROGENASE"/>
    <property type="match status" value="1"/>
</dbReference>
<proteinExistence type="inferred from homology"/>
<evidence type="ECO:0000313" key="6">
    <source>
        <dbReference type="Proteomes" id="UP000632125"/>
    </source>
</evidence>
<dbReference type="Proteomes" id="UP000632125">
    <property type="component" value="Unassembled WGS sequence"/>
</dbReference>
<dbReference type="Gene3D" id="3.30.360.10">
    <property type="entry name" value="Dihydrodipicolinate Reductase, domain 2"/>
    <property type="match status" value="1"/>
</dbReference>
<dbReference type="Pfam" id="PF01408">
    <property type="entry name" value="GFO_IDH_MocA"/>
    <property type="match status" value="1"/>
</dbReference>
<gene>
    <name evidence="5" type="ORF">IDH41_02485</name>
</gene>
<organism evidence="5 6">
    <name type="scientific">Paenibacillus arenilitoris</name>
    <dbReference type="NCBI Taxonomy" id="2772299"/>
    <lineage>
        <taxon>Bacteria</taxon>
        <taxon>Bacillati</taxon>
        <taxon>Bacillota</taxon>
        <taxon>Bacilli</taxon>
        <taxon>Bacillales</taxon>
        <taxon>Paenibacillaceae</taxon>
        <taxon>Paenibacillus</taxon>
    </lineage>
</organism>
<dbReference type="Gene3D" id="3.40.50.720">
    <property type="entry name" value="NAD(P)-binding Rossmann-like Domain"/>
    <property type="match status" value="1"/>
</dbReference>
<evidence type="ECO:0000256" key="1">
    <source>
        <dbReference type="ARBA" id="ARBA00010928"/>
    </source>
</evidence>
<dbReference type="RefSeq" id="WP_190857966.1">
    <property type="nucleotide sequence ID" value="NZ_JACXIY010000002.1"/>
</dbReference>
<dbReference type="GO" id="GO:0000166">
    <property type="term" value="F:nucleotide binding"/>
    <property type="evidence" value="ECO:0007669"/>
    <property type="project" value="InterPro"/>
</dbReference>
<feature type="domain" description="Gfo/Idh/MocA-like oxidoreductase N-terminal" evidence="3">
    <location>
        <begin position="6"/>
        <end position="125"/>
    </location>
</feature>
<evidence type="ECO:0000256" key="2">
    <source>
        <dbReference type="ARBA" id="ARBA00023002"/>
    </source>
</evidence>
<evidence type="ECO:0000259" key="4">
    <source>
        <dbReference type="Pfam" id="PF22725"/>
    </source>
</evidence>
<evidence type="ECO:0000259" key="3">
    <source>
        <dbReference type="Pfam" id="PF01408"/>
    </source>
</evidence>
<dbReference type="AlphaFoldDB" id="A0A927CH67"/>
<dbReference type="SUPFAM" id="SSF51735">
    <property type="entry name" value="NAD(P)-binding Rossmann-fold domains"/>
    <property type="match status" value="1"/>
</dbReference>
<sequence>MSNKKLKWGILGCAGIAKRAVIPGLHLSEWNEAAAIASRDGDKAKRTAEELNIGKAYGSYEELLADDSIDVVYIPLPNHLHKEWTIRAAEAGKHILCEKPLALTAKEAEEMAEAAAKAGVLLSEAFMYRYHPRYDMIRDVIAGGEIGEIRGIRSAFTFNNAANKGNVRYRKEWGGGSIYDVGCYPITAARLLLGNEPEAVTVQAFFSEEHDGVDMMAAGLLEFEGNVSLQFDCGMWAAFRNPLEVLGTDGVIEVPSAFVTGAPGSANFFVSARGERREVEVPDVNQYTLQADHLSQAIVNGTPLKYEPSDAVLNMKIIDACLQSARERVRITLLREEKERFDYGIH</sequence>
<dbReference type="InterPro" id="IPR000683">
    <property type="entry name" value="Gfo/Idh/MocA-like_OxRdtase_N"/>
</dbReference>
<protein>
    <submittedName>
        <fullName evidence="5">Gfo/Idh/MocA family oxidoreductase</fullName>
    </submittedName>
</protein>
<dbReference type="InterPro" id="IPR055170">
    <property type="entry name" value="GFO_IDH_MocA-like_dom"/>
</dbReference>
<dbReference type="InterPro" id="IPR036291">
    <property type="entry name" value="NAD(P)-bd_dom_sf"/>
</dbReference>
<evidence type="ECO:0000313" key="5">
    <source>
        <dbReference type="EMBL" id="MBD2867429.1"/>
    </source>
</evidence>
<dbReference type="GO" id="GO:0016491">
    <property type="term" value="F:oxidoreductase activity"/>
    <property type="evidence" value="ECO:0007669"/>
    <property type="project" value="UniProtKB-KW"/>
</dbReference>
<keyword evidence="2" id="KW-0560">Oxidoreductase</keyword>
<dbReference type="PANTHER" id="PTHR22604">
    <property type="entry name" value="OXIDOREDUCTASES"/>
    <property type="match status" value="1"/>
</dbReference>
<comment type="caution">
    <text evidence="5">The sequence shown here is derived from an EMBL/GenBank/DDBJ whole genome shotgun (WGS) entry which is preliminary data.</text>
</comment>
<accession>A0A927CH67</accession>
<name>A0A927CH67_9BACL</name>
<dbReference type="InterPro" id="IPR050984">
    <property type="entry name" value="Gfo/Idh/MocA_domain"/>
</dbReference>
<dbReference type="Pfam" id="PF22725">
    <property type="entry name" value="GFO_IDH_MocA_C3"/>
    <property type="match status" value="1"/>
</dbReference>
<comment type="similarity">
    <text evidence="1">Belongs to the Gfo/Idh/MocA family.</text>
</comment>
<feature type="domain" description="GFO/IDH/MocA-like oxidoreductase" evidence="4">
    <location>
        <begin position="136"/>
        <end position="253"/>
    </location>
</feature>